<organism evidence="2 3">
    <name type="scientific">Pleuronectes platessa</name>
    <name type="common">European plaice</name>
    <dbReference type="NCBI Taxonomy" id="8262"/>
    <lineage>
        <taxon>Eukaryota</taxon>
        <taxon>Metazoa</taxon>
        <taxon>Chordata</taxon>
        <taxon>Craniata</taxon>
        <taxon>Vertebrata</taxon>
        <taxon>Euteleostomi</taxon>
        <taxon>Actinopterygii</taxon>
        <taxon>Neopterygii</taxon>
        <taxon>Teleostei</taxon>
        <taxon>Neoteleostei</taxon>
        <taxon>Acanthomorphata</taxon>
        <taxon>Carangaria</taxon>
        <taxon>Pleuronectiformes</taxon>
        <taxon>Pleuronectoidei</taxon>
        <taxon>Pleuronectidae</taxon>
        <taxon>Pleuronectes</taxon>
    </lineage>
</organism>
<reference evidence="2" key="1">
    <citation type="submission" date="2020-03" db="EMBL/GenBank/DDBJ databases">
        <authorList>
            <person name="Weist P."/>
        </authorList>
    </citation>
    <scope>NUCLEOTIDE SEQUENCE</scope>
</reference>
<evidence type="ECO:0000256" key="1">
    <source>
        <dbReference type="SAM" id="MobiDB-lite"/>
    </source>
</evidence>
<proteinExistence type="predicted"/>
<gene>
    <name evidence="2" type="ORF">PLEPLA_LOCUS44654</name>
</gene>
<keyword evidence="3" id="KW-1185">Reference proteome</keyword>
<comment type="caution">
    <text evidence="2">The sequence shown here is derived from an EMBL/GenBank/DDBJ whole genome shotgun (WGS) entry which is preliminary data.</text>
</comment>
<dbReference type="EMBL" id="CADEAL010004315">
    <property type="protein sequence ID" value="CAB1456859.1"/>
    <property type="molecule type" value="Genomic_DNA"/>
</dbReference>
<accession>A0A9N7VTY8</accession>
<sequence length="129" mass="13969">MGTPPALSLSGVACRRLFRRRLDRLYTSASQGPSNLTVVSEGPYHRSMVAFPSRGGTRSLPPGPCSSPWHAVTKRAGGVSGHEGSPGQDGEEQHAELHRPASQADMIRAVPESHFDPFSLYEQEIILAY</sequence>
<protein>
    <submittedName>
        <fullName evidence="2">Uncharacterized protein</fullName>
    </submittedName>
</protein>
<evidence type="ECO:0000313" key="3">
    <source>
        <dbReference type="Proteomes" id="UP001153269"/>
    </source>
</evidence>
<name>A0A9N7VTY8_PLEPL</name>
<evidence type="ECO:0000313" key="2">
    <source>
        <dbReference type="EMBL" id="CAB1456859.1"/>
    </source>
</evidence>
<dbReference type="AlphaFoldDB" id="A0A9N7VTY8"/>
<feature type="region of interest" description="Disordered" evidence="1">
    <location>
        <begin position="52"/>
        <end position="104"/>
    </location>
</feature>
<dbReference type="Proteomes" id="UP001153269">
    <property type="component" value="Unassembled WGS sequence"/>
</dbReference>